<sequence>MLAILYPPALLQVPLKRRGRVQPARVHLPGRAARDARAAPGAVRPPLELRRAAGAGSAPAPSSHEDGRAHHGGEAQRRHGRGRELEALQHERRQPVARPHGPVPRGGELERPHVGRVLAHRDERAVQR</sequence>
<accession>A0A507AXW0</accession>
<feature type="compositionally biased region" description="Basic and acidic residues" evidence="1">
    <location>
        <begin position="107"/>
        <end position="128"/>
    </location>
</feature>
<proteinExistence type="predicted"/>
<evidence type="ECO:0000313" key="2">
    <source>
        <dbReference type="EMBL" id="TPX09839.1"/>
    </source>
</evidence>
<comment type="caution">
    <text evidence="2">The sequence shown here is derived from an EMBL/GenBank/DDBJ whole genome shotgun (WGS) entry which is preliminary data.</text>
</comment>
<feature type="compositionally biased region" description="Low complexity" evidence="1">
    <location>
        <begin position="38"/>
        <end position="62"/>
    </location>
</feature>
<dbReference type="GeneID" id="41976308"/>
<dbReference type="Proteomes" id="UP000319257">
    <property type="component" value="Unassembled WGS sequence"/>
</dbReference>
<organism evidence="2 3">
    <name type="scientific">Thyridium curvatum</name>
    <dbReference type="NCBI Taxonomy" id="1093900"/>
    <lineage>
        <taxon>Eukaryota</taxon>
        <taxon>Fungi</taxon>
        <taxon>Dikarya</taxon>
        <taxon>Ascomycota</taxon>
        <taxon>Pezizomycotina</taxon>
        <taxon>Sordariomycetes</taxon>
        <taxon>Sordariomycetidae</taxon>
        <taxon>Thyridiales</taxon>
        <taxon>Thyridiaceae</taxon>
        <taxon>Thyridium</taxon>
    </lineage>
</organism>
<dbReference type="AlphaFoldDB" id="A0A507AXW0"/>
<feature type="non-terminal residue" evidence="2">
    <location>
        <position position="128"/>
    </location>
</feature>
<dbReference type="InParanoid" id="A0A507AXW0"/>
<evidence type="ECO:0000256" key="1">
    <source>
        <dbReference type="SAM" id="MobiDB-lite"/>
    </source>
</evidence>
<protein>
    <submittedName>
        <fullName evidence="2">Uncharacterized protein</fullName>
    </submittedName>
</protein>
<dbReference type="EMBL" id="SKBQ01000061">
    <property type="protein sequence ID" value="TPX09839.1"/>
    <property type="molecule type" value="Genomic_DNA"/>
</dbReference>
<keyword evidence="3" id="KW-1185">Reference proteome</keyword>
<feature type="region of interest" description="Disordered" evidence="1">
    <location>
        <begin position="17"/>
        <end position="128"/>
    </location>
</feature>
<dbReference type="RefSeq" id="XP_030991550.1">
    <property type="nucleotide sequence ID" value="XM_031143762.1"/>
</dbReference>
<feature type="compositionally biased region" description="Basic and acidic residues" evidence="1">
    <location>
        <begin position="63"/>
        <end position="94"/>
    </location>
</feature>
<reference evidence="2 3" key="1">
    <citation type="submission" date="2019-06" db="EMBL/GenBank/DDBJ databases">
        <title>Draft genome sequence of the filamentous fungus Phialemoniopsis curvata isolated from diesel fuel.</title>
        <authorList>
            <person name="Varaljay V.A."/>
            <person name="Lyon W.J."/>
            <person name="Crouch A.L."/>
            <person name="Drake C.E."/>
            <person name="Hollomon J.M."/>
            <person name="Nadeau L.J."/>
            <person name="Nunn H.S."/>
            <person name="Stevenson B.S."/>
            <person name="Bojanowski C.L."/>
            <person name="Crookes-Goodson W.J."/>
        </authorList>
    </citation>
    <scope>NUCLEOTIDE SEQUENCE [LARGE SCALE GENOMIC DNA]</scope>
    <source>
        <strain evidence="2 3">D216</strain>
    </source>
</reference>
<evidence type="ECO:0000313" key="3">
    <source>
        <dbReference type="Proteomes" id="UP000319257"/>
    </source>
</evidence>
<name>A0A507AXW0_9PEZI</name>
<gene>
    <name evidence="2" type="ORF">E0L32_008861</name>
</gene>